<dbReference type="EC" id="3.2.1.89" evidence="4"/>
<comment type="catalytic activity">
    <reaction evidence="4">
        <text>The enzyme specifically hydrolyzes (1-&gt;4)-beta-D-galactosidic linkages in type I arabinogalactans.</text>
        <dbReference type="EC" id="3.2.1.89"/>
    </reaction>
</comment>
<dbReference type="Pfam" id="PF07745">
    <property type="entry name" value="Glyco_hydro_53"/>
    <property type="match status" value="1"/>
</dbReference>
<dbReference type="AlphaFoldDB" id="A0A087BM38"/>
<name>A0A087BM38_BIFLN</name>
<evidence type="ECO:0000256" key="3">
    <source>
        <dbReference type="ARBA" id="ARBA00023295"/>
    </source>
</evidence>
<keyword evidence="4" id="KW-0732">Signal</keyword>
<dbReference type="Gene3D" id="2.60.120.260">
    <property type="entry name" value="Galactose-binding domain-like"/>
    <property type="match status" value="1"/>
</dbReference>
<dbReference type="Gene3D" id="3.20.20.80">
    <property type="entry name" value="Glycosidases"/>
    <property type="match status" value="1"/>
</dbReference>
<evidence type="ECO:0000256" key="5">
    <source>
        <dbReference type="SAM" id="MobiDB-lite"/>
    </source>
</evidence>
<dbReference type="InterPro" id="IPR022038">
    <property type="entry name" value="Ig-like_bact"/>
</dbReference>
<accession>A0A087BM38</accession>
<organism evidence="9 10">
    <name type="scientific">Bifidobacterium longum subsp. suis</name>
    <dbReference type="NCBI Taxonomy" id="1695"/>
    <lineage>
        <taxon>Bacteria</taxon>
        <taxon>Bacillati</taxon>
        <taxon>Actinomycetota</taxon>
        <taxon>Actinomycetes</taxon>
        <taxon>Bifidobacteriales</taxon>
        <taxon>Bifidobacteriaceae</taxon>
        <taxon>Bifidobacterium</taxon>
    </lineage>
</organism>
<sequence>MRRNTALTRIMASGVAAIMLCAGGTFTVNAAEEEPVKADVSVKAIQGLSDDFIGGMDVSSMLSLEESGVTFKNANGEVEDLFTLLKESGVNYVRLRVWNDPFTADGQGYGGGNVNADRALTMAKRATAAGLKVLVDFHYSDFWADPSKQQVPKAWKSFEGDADKTADTVYDYTKQTLTTFKQAGVDVGMVQVGNETTAKIAGISGWDGMPKVFSAGSKAIREVLPEAKVVIHFTNPEKAGTYATYAKQLSNHNVDYDVFASSYHPFWHGTTENLTSVLKNVASAYKKDVMVAETSWAYTLDDGDDDSNTVPSKVTADNLKKYDISPQGQADEIRAVAEAVNNIGDNDGDGENDGLGVFYWEPAWVPVGTGGKDNAELVDTWNKYGGGWATEAAGEYDPNDAGLYWGGSGVDNQALFDFDGKALASLPTFKYIHTGAVTDHVFTKIDPVEITATDSDSIDAIKAQLPSEVAAHYQDGVDETETVTWQSAALDWIRGAGTYTITGTTNAGHDVTVTVTVTATPAKDYVTDGSFENAENDKNWTIAGTGASVTEDSGNAADGKRALKFWASDAYSFSATQTITGLEPGEYVLTAMSQGAAADNAAITDGVALSATTGGKTTSDALELNGWVKFDTATVPVTVGADGTATITITGNLPADAWGNVDKVSLVKKTETPVKPSTENLDKAVAEAGKINRDEYTNESLAKLDQALAAADVLLAGSTYTEQDVNDVIKLVADAIAGLAQKEVSSLTVTPSKTTYQVGDAIDADHDLKVVGNYSAGMGNVTLSADQFTLDYDFSAPADAAKVTVTLKSNPNVTETYTVAVTARAEGGSGNGSDGAGNGGATINPDTGEGDKTNGANGGKITGVLSNTGSAVTAVGLAVVVLGVAGGVSLALRRKRS</sequence>
<proteinExistence type="inferred from homology"/>
<dbReference type="GO" id="GO:0031218">
    <property type="term" value="F:arabinogalactan endo-1,4-beta-galactosidase activity"/>
    <property type="evidence" value="ECO:0007669"/>
    <property type="project" value="UniProtKB-EC"/>
</dbReference>
<dbReference type="RefSeq" id="WP_032683353.1">
    <property type="nucleotide sequence ID" value="NZ_JGZA01000005.1"/>
</dbReference>
<evidence type="ECO:0000256" key="1">
    <source>
        <dbReference type="ARBA" id="ARBA00010687"/>
    </source>
</evidence>
<feature type="domain" description="Bacterial Ig-like" evidence="8">
    <location>
        <begin position="445"/>
        <end position="506"/>
    </location>
</feature>
<dbReference type="PANTHER" id="PTHR34983:SF2">
    <property type="entry name" value="ENDO-BETA-1,4-GALACTANASE"/>
    <property type="match status" value="1"/>
</dbReference>
<feature type="compositionally biased region" description="Gly residues" evidence="5">
    <location>
        <begin position="827"/>
        <end position="840"/>
    </location>
</feature>
<keyword evidence="3 4" id="KW-0326">Glycosidase</keyword>
<dbReference type="PANTHER" id="PTHR34983">
    <property type="entry name" value="ARABINOGALACTAN ENDO-BETA-1,4-GALACTANASE A"/>
    <property type="match status" value="1"/>
</dbReference>
<protein>
    <recommendedName>
        <fullName evidence="4">Arabinogalactan endo-beta-1,4-galactanase</fullName>
        <ecNumber evidence="4">3.2.1.89</ecNumber>
    </recommendedName>
</protein>
<feature type="region of interest" description="Disordered" evidence="5">
    <location>
        <begin position="827"/>
        <end position="855"/>
    </location>
</feature>
<dbReference type="SUPFAM" id="SSF51445">
    <property type="entry name" value="(Trans)glycosidases"/>
    <property type="match status" value="1"/>
</dbReference>
<keyword evidence="6" id="KW-1133">Transmembrane helix</keyword>
<evidence type="ECO:0000259" key="7">
    <source>
        <dbReference type="Pfam" id="PF07523"/>
    </source>
</evidence>
<evidence type="ECO:0000313" key="10">
    <source>
        <dbReference type="Proteomes" id="UP000029024"/>
    </source>
</evidence>
<dbReference type="InterPro" id="IPR011683">
    <property type="entry name" value="Glyco_hydro_53"/>
</dbReference>
<keyword evidence="6" id="KW-0812">Transmembrane</keyword>
<keyword evidence="6" id="KW-0472">Membrane</keyword>
<feature type="signal peptide" evidence="4">
    <location>
        <begin position="1"/>
        <end position="30"/>
    </location>
</feature>
<dbReference type="Proteomes" id="UP000029024">
    <property type="component" value="Unassembled WGS sequence"/>
</dbReference>
<feature type="transmembrane region" description="Helical" evidence="6">
    <location>
        <begin position="871"/>
        <end position="892"/>
    </location>
</feature>
<dbReference type="EMBL" id="JGZA01000005">
    <property type="protein sequence ID" value="KFI72088.1"/>
    <property type="molecule type" value="Genomic_DNA"/>
</dbReference>
<evidence type="ECO:0000256" key="2">
    <source>
        <dbReference type="ARBA" id="ARBA00022801"/>
    </source>
</evidence>
<evidence type="ECO:0000256" key="6">
    <source>
        <dbReference type="SAM" id="Phobius"/>
    </source>
</evidence>
<reference evidence="9 10" key="1">
    <citation type="submission" date="2014-03" db="EMBL/GenBank/DDBJ databases">
        <title>Genomics of Bifidobacteria.</title>
        <authorList>
            <person name="Ventura M."/>
            <person name="Milani C."/>
            <person name="Lugli G.A."/>
        </authorList>
    </citation>
    <scope>NUCLEOTIDE SEQUENCE [LARGE SCALE GENOMIC DNA]</scope>
    <source>
        <strain evidence="9 10">LMG 21814</strain>
    </source>
</reference>
<dbReference type="InterPro" id="IPR017853">
    <property type="entry name" value="GH"/>
</dbReference>
<feature type="chain" id="PRO_5005106506" description="Arabinogalactan endo-beta-1,4-galactanase" evidence="4">
    <location>
        <begin position="31"/>
        <end position="897"/>
    </location>
</feature>
<dbReference type="Pfam" id="PF07532">
    <property type="entry name" value="Big_4"/>
    <property type="match status" value="1"/>
</dbReference>
<dbReference type="Pfam" id="PF07523">
    <property type="entry name" value="Big_3"/>
    <property type="match status" value="1"/>
</dbReference>
<dbReference type="InterPro" id="IPR011081">
    <property type="entry name" value="Big_4"/>
</dbReference>
<dbReference type="GO" id="GO:0015926">
    <property type="term" value="F:glucosidase activity"/>
    <property type="evidence" value="ECO:0007669"/>
    <property type="project" value="InterPro"/>
</dbReference>
<evidence type="ECO:0000256" key="4">
    <source>
        <dbReference type="RuleBase" id="RU361192"/>
    </source>
</evidence>
<feature type="domain" description="Ig-like" evidence="7">
    <location>
        <begin position="749"/>
        <end position="821"/>
    </location>
</feature>
<dbReference type="Gene3D" id="1.20.1270.90">
    <property type="entry name" value="AF1782-like"/>
    <property type="match status" value="1"/>
</dbReference>
<evidence type="ECO:0000259" key="8">
    <source>
        <dbReference type="Pfam" id="PF07532"/>
    </source>
</evidence>
<dbReference type="Gene3D" id="2.60.40.3630">
    <property type="match status" value="1"/>
</dbReference>
<gene>
    <name evidence="9" type="ORF">BLSS_1609</name>
</gene>
<dbReference type="GO" id="GO:0045490">
    <property type="term" value="P:pectin catabolic process"/>
    <property type="evidence" value="ECO:0007669"/>
    <property type="project" value="TreeGrafter"/>
</dbReference>
<evidence type="ECO:0000313" key="9">
    <source>
        <dbReference type="EMBL" id="KFI72088.1"/>
    </source>
</evidence>
<keyword evidence="2 4" id="KW-0378">Hydrolase</keyword>
<comment type="caution">
    <text evidence="9">The sequence shown here is derived from an EMBL/GenBank/DDBJ whole genome shotgun (WGS) entry which is preliminary data.</text>
</comment>
<comment type="similarity">
    <text evidence="1 4">Belongs to the glycosyl hydrolase 53 family.</text>
</comment>